<dbReference type="Gene3D" id="3.10.20.90">
    <property type="entry name" value="Phosphatidylinositol 3-kinase Catalytic Subunit, Chain A, domain 1"/>
    <property type="match status" value="1"/>
</dbReference>
<dbReference type="Proteomes" id="UP000035681">
    <property type="component" value="Unplaced"/>
</dbReference>
<dbReference type="STRING" id="6248.A0A0K0E317"/>
<protein>
    <submittedName>
        <fullName evidence="3 4">BAG domain-containing protein</fullName>
    </submittedName>
</protein>
<dbReference type="SUPFAM" id="SSF63491">
    <property type="entry name" value="BAG domain"/>
    <property type="match status" value="1"/>
</dbReference>
<evidence type="ECO:0000259" key="1">
    <source>
        <dbReference type="PROSITE" id="PS51035"/>
    </source>
</evidence>
<evidence type="ECO:0000313" key="4">
    <source>
        <dbReference type="WBParaSite" id="TCONS_00005642.p1"/>
    </source>
</evidence>
<accession>A0A0K0E317</accession>
<dbReference type="AlphaFoldDB" id="A0A0K0E317"/>
<dbReference type="GO" id="GO:0051087">
    <property type="term" value="F:protein-folding chaperone binding"/>
    <property type="evidence" value="ECO:0007669"/>
    <property type="project" value="InterPro"/>
</dbReference>
<sequence>MSTVNIFVIGNKQSFQLTIDVSGGEVPSDIEDLDLEKDEIRTLYTFGELKQVVIEKCKYTSDSIRIIHRGKTLTGDDSTLLSNFKFKEGDKIMCMGKPDPKKIIDPGQKLLTDYEKKKYQPYAEAFATLKEDLNQLCNNFLEGEKRMEMIKNTEKRIKGIEEKGIKMLEELDGLVIFDDTTIDEQKQRNREKRKFLINRIQDKLNESDKLSYQLETYRYKIEHPDEGR</sequence>
<feature type="domain" description="BAG" evidence="1">
    <location>
        <begin position="125"/>
        <end position="211"/>
    </location>
</feature>
<dbReference type="SUPFAM" id="SSF54236">
    <property type="entry name" value="Ubiquitin-like"/>
    <property type="match status" value="1"/>
</dbReference>
<evidence type="ECO:0000313" key="2">
    <source>
        <dbReference type="Proteomes" id="UP000035681"/>
    </source>
</evidence>
<dbReference type="PROSITE" id="PS51035">
    <property type="entry name" value="BAG"/>
    <property type="match status" value="1"/>
</dbReference>
<name>A0A0K0E317_STRER</name>
<organism evidence="3">
    <name type="scientific">Strongyloides stercoralis</name>
    <name type="common">Threadworm</name>
    <dbReference type="NCBI Taxonomy" id="6248"/>
    <lineage>
        <taxon>Eukaryota</taxon>
        <taxon>Metazoa</taxon>
        <taxon>Ecdysozoa</taxon>
        <taxon>Nematoda</taxon>
        <taxon>Chromadorea</taxon>
        <taxon>Rhabditida</taxon>
        <taxon>Tylenchina</taxon>
        <taxon>Panagrolaimomorpha</taxon>
        <taxon>Strongyloidoidea</taxon>
        <taxon>Strongyloididae</taxon>
        <taxon>Strongyloides</taxon>
    </lineage>
</organism>
<proteinExistence type="predicted"/>
<dbReference type="InterPro" id="IPR036533">
    <property type="entry name" value="BAG_dom_sf"/>
</dbReference>
<evidence type="ECO:0000313" key="3">
    <source>
        <dbReference type="WBParaSite" id="SSTP_0000388700.1"/>
    </source>
</evidence>
<dbReference type="Gene3D" id="1.20.58.120">
    <property type="entry name" value="BAG domain"/>
    <property type="match status" value="1"/>
</dbReference>
<keyword evidence="2" id="KW-1185">Reference proteome</keyword>
<dbReference type="InterPro" id="IPR029071">
    <property type="entry name" value="Ubiquitin-like_domsf"/>
</dbReference>
<dbReference type="InterPro" id="IPR003103">
    <property type="entry name" value="BAG_domain"/>
</dbReference>
<reference evidence="3" key="1">
    <citation type="submission" date="2015-08" db="UniProtKB">
        <authorList>
            <consortium name="WormBaseParasite"/>
        </authorList>
    </citation>
    <scope>IDENTIFICATION</scope>
</reference>
<dbReference type="WBParaSite" id="SSTP_0000388700.1">
    <property type="protein sequence ID" value="SSTP_0000388700.1"/>
    <property type="gene ID" value="SSTP_0000388700"/>
</dbReference>
<dbReference type="WBParaSite" id="TCONS_00005642.p1">
    <property type="protein sequence ID" value="TCONS_00005642.p1"/>
    <property type="gene ID" value="XLOC_003900"/>
</dbReference>